<dbReference type="Proteomes" id="UP000675968">
    <property type="component" value="Unassembled WGS sequence"/>
</dbReference>
<protein>
    <recommendedName>
        <fullName evidence="4">CARDB domain-containing protein</fullName>
    </recommendedName>
</protein>
<dbReference type="AlphaFoldDB" id="A0A8T4L3N7"/>
<reference evidence="2" key="1">
    <citation type="submission" date="2021-03" db="EMBL/GenBank/DDBJ databases">
        <authorList>
            <person name="Jaffe A."/>
        </authorList>
    </citation>
    <scope>NUCLEOTIDE SEQUENCE</scope>
    <source>
        <strain evidence="2">RIFCSPLOWO2_01_FULL_AR10_48_17</strain>
    </source>
</reference>
<keyword evidence="1" id="KW-0472">Membrane</keyword>
<dbReference type="EMBL" id="JAGVWC010000008">
    <property type="protein sequence ID" value="MBS3061177.1"/>
    <property type="molecule type" value="Genomic_DNA"/>
</dbReference>
<evidence type="ECO:0008006" key="4">
    <source>
        <dbReference type="Google" id="ProtNLM"/>
    </source>
</evidence>
<reference evidence="2" key="2">
    <citation type="submission" date="2021-05" db="EMBL/GenBank/DDBJ databases">
        <title>Protein family content uncovers lineage relationships and bacterial pathway maintenance mechanisms in DPANN archaea.</title>
        <authorList>
            <person name="Castelle C.J."/>
            <person name="Meheust R."/>
            <person name="Jaffe A.L."/>
            <person name="Seitz K."/>
            <person name="Gong X."/>
            <person name="Baker B.J."/>
            <person name="Banfield J.F."/>
        </authorList>
    </citation>
    <scope>NUCLEOTIDE SEQUENCE</scope>
    <source>
        <strain evidence="2">RIFCSPLOWO2_01_FULL_AR10_48_17</strain>
    </source>
</reference>
<evidence type="ECO:0000313" key="2">
    <source>
        <dbReference type="EMBL" id="MBS3061177.1"/>
    </source>
</evidence>
<name>A0A8T4L3N7_9ARCH</name>
<accession>A0A8T4L3N7</accession>
<keyword evidence="1" id="KW-1133">Transmembrane helix</keyword>
<feature type="transmembrane region" description="Helical" evidence="1">
    <location>
        <begin position="307"/>
        <end position="325"/>
    </location>
</feature>
<sequence length="328" mass="34197">MRPGFLALMICFSFFFVASFAAISCSVKASCGVGETDMMHLSAASNAHAETRNGNDFSSHLCCSVSGGMIQANSGCNSQDDGLFLTLSDTKNAHAEFPRQAYSHKLCFNIAGGGKVSCSSAVGAEGDCVISLSSATNAHVTACSNPGAYPLKVICKLDSAPGSSLVLISIKTKNQAGEESSAFEKGSVVRVEYTIQNLSATVLDSTVEVSLKTKENLTLISNAPVVVSAFPYSSSSGSTLLNLGSTGGGVYVIEVSVPRPAGFEDVSEESNGAFFASSQTASLQSAAFSNRMFITIVEPQTMSVPELPLYYGVLVGLMVLGFLWASKK</sequence>
<gene>
    <name evidence="2" type="ORF">J4215_01180</name>
</gene>
<evidence type="ECO:0000256" key="1">
    <source>
        <dbReference type="SAM" id="Phobius"/>
    </source>
</evidence>
<evidence type="ECO:0000313" key="3">
    <source>
        <dbReference type="Proteomes" id="UP000675968"/>
    </source>
</evidence>
<organism evidence="2 3">
    <name type="scientific">Candidatus Iainarchaeum sp</name>
    <dbReference type="NCBI Taxonomy" id="3101447"/>
    <lineage>
        <taxon>Archaea</taxon>
        <taxon>Candidatus Iainarchaeota</taxon>
        <taxon>Candidatus Iainarchaeia</taxon>
        <taxon>Candidatus Iainarchaeales</taxon>
        <taxon>Candidatus Iainarchaeaceae</taxon>
        <taxon>Candidatus Iainarchaeum</taxon>
    </lineage>
</organism>
<comment type="caution">
    <text evidence="2">The sequence shown here is derived from an EMBL/GenBank/DDBJ whole genome shotgun (WGS) entry which is preliminary data.</text>
</comment>
<proteinExistence type="predicted"/>
<keyword evidence="1" id="KW-0812">Transmembrane</keyword>
<dbReference type="PROSITE" id="PS51257">
    <property type="entry name" value="PROKAR_LIPOPROTEIN"/>
    <property type="match status" value="1"/>
</dbReference>